<dbReference type="Proteomes" id="UP001302806">
    <property type="component" value="Chromosome"/>
</dbReference>
<evidence type="ECO:0000313" key="1">
    <source>
        <dbReference type="EMBL" id="WNH10024.1"/>
    </source>
</evidence>
<accession>A0ABY9XVT1</accession>
<dbReference type="EMBL" id="CP134537">
    <property type="protein sequence ID" value="WNH10024.1"/>
    <property type="molecule type" value="Genomic_DNA"/>
</dbReference>
<sequence length="175" mass="18904">MVVGTTALITGGIMGAASLGQTVSGIIGKNKYQKQLDNLEVPELENAFEDISISTVGSDLMREESARTNASLVDAVRSGGSRSVYSAIPKIASLNTAANQEARKYLDDQVVNRDYAIAQDDVRIRGMEENRYQQELQGLGQAIQSNRQDIWSGVRGIASTGAYMGRNLENNTETS</sequence>
<evidence type="ECO:0008006" key="3">
    <source>
        <dbReference type="Google" id="ProtNLM"/>
    </source>
</evidence>
<dbReference type="RefSeq" id="WP_415866373.1">
    <property type="nucleotide sequence ID" value="NZ_CP134537.1"/>
</dbReference>
<proteinExistence type="predicted"/>
<reference evidence="1 2" key="1">
    <citation type="submission" date="2023-09" db="EMBL/GenBank/DDBJ databases">
        <title>Thalassobella suaedae gen. nov., sp. nov., a marine bacterium of the family Flavobacteriaceae isolated from a halophyte Suaeda japonica.</title>
        <authorList>
            <person name="Lee S.Y."/>
            <person name="Hwang C.Y."/>
        </authorList>
    </citation>
    <scope>NUCLEOTIDE SEQUENCE [LARGE SCALE GENOMIC DNA]</scope>
    <source>
        <strain evidence="1 2">HL-DH14</strain>
    </source>
</reference>
<organism evidence="1 2">
    <name type="scientific">Thalassobellus suaedae</name>
    <dbReference type="NCBI Taxonomy" id="3074124"/>
    <lineage>
        <taxon>Bacteria</taxon>
        <taxon>Pseudomonadati</taxon>
        <taxon>Bacteroidota</taxon>
        <taxon>Flavobacteriia</taxon>
        <taxon>Flavobacteriales</taxon>
        <taxon>Flavobacteriaceae</taxon>
        <taxon>Thalassobellus</taxon>
    </lineage>
</organism>
<protein>
    <recommendedName>
        <fullName evidence="3">Internal virion protein B</fullName>
    </recommendedName>
</protein>
<name>A0ABY9XVT1_9FLAO</name>
<evidence type="ECO:0000313" key="2">
    <source>
        <dbReference type="Proteomes" id="UP001302806"/>
    </source>
</evidence>
<gene>
    <name evidence="1" type="ORF">RHP51_04825</name>
</gene>